<dbReference type="SUPFAM" id="SSF88713">
    <property type="entry name" value="Glycoside hydrolase/deacetylase"/>
    <property type="match status" value="1"/>
</dbReference>
<dbReference type="GO" id="GO:0005975">
    <property type="term" value="P:carbohydrate metabolic process"/>
    <property type="evidence" value="ECO:0007669"/>
    <property type="project" value="InterPro"/>
</dbReference>
<dbReference type="EMBL" id="CP073366">
    <property type="protein sequence ID" value="QUJ72696.1"/>
    <property type="molecule type" value="Genomic_DNA"/>
</dbReference>
<dbReference type="AlphaFoldDB" id="A0A8T8KCJ0"/>
<dbReference type="Gene3D" id="3.20.20.370">
    <property type="entry name" value="Glycoside hydrolase/deacetylase"/>
    <property type="match status" value="1"/>
</dbReference>
<dbReference type="InterPro" id="IPR011330">
    <property type="entry name" value="Glyco_hydro/deAcase_b/a-brl"/>
</dbReference>
<gene>
    <name evidence="1" type="ORF">KDQ40_02780</name>
</gene>
<dbReference type="RefSeq" id="WP_152418942.1">
    <property type="nucleotide sequence ID" value="NZ_AOLR01000002.1"/>
</dbReference>
<reference evidence="1" key="1">
    <citation type="submission" date="2021-04" db="EMBL/GenBank/DDBJ databases">
        <title>Complete Genome sequence and Methylome Analysis of the Haloarchaeon Haloarcula sinaiiensis.</title>
        <authorList>
            <person name="Fomenkov A."/>
            <person name="DasSarma P."/>
            <person name="DasSarma S."/>
            <person name="Roberts R.J."/>
        </authorList>
    </citation>
    <scope>NUCLEOTIDE SEQUENCE</scope>
    <source>
        <strain evidence="1">ATCC 33800</strain>
    </source>
</reference>
<dbReference type="KEGG" id="hsin:KDQ40_02780"/>
<protein>
    <submittedName>
        <fullName evidence="1">Polysaccharide deacetylase family protein</fullName>
    </submittedName>
</protein>
<accession>A0A8T8KCJ0</accession>
<sequence>MTAPALVISLDTELAWGAQGLESTLGLSSDGTNERKKVDSLLKLFSEYDARVTWAIVGHLFFEGCNGDHPELEGNNYPPNWWTSDPGTDVDRDPLRYAPDLVDKILSAPNRHEIGSHTFSHSLWGHGPINATTIKAELALTNKVANRSGISIESITFPQNRIGNIRNMTDIAPFIYRGTSVETEMRNSKRYGRLKKFLRYLKREPAPIVEPQKEYEDIWNLPASMNWAYSNHPIGNSVSDLTEPNIRVTRAKKALDKISQSGGILHIWAHPYDFGKNRLADLSQVLEYAEMKRIPVIPMQDAVQKAKTVN</sequence>
<name>A0A8T8KCJ0_9EURY</name>
<evidence type="ECO:0000313" key="1">
    <source>
        <dbReference type="EMBL" id="QUJ72696.1"/>
    </source>
</evidence>
<proteinExistence type="predicted"/>
<dbReference type="GeneID" id="64821846"/>
<organism evidence="1 2">
    <name type="scientific">Haloarcula marismortui ATCC 33800</name>
    <dbReference type="NCBI Taxonomy" id="662476"/>
    <lineage>
        <taxon>Archaea</taxon>
        <taxon>Methanobacteriati</taxon>
        <taxon>Methanobacteriota</taxon>
        <taxon>Stenosarchaea group</taxon>
        <taxon>Halobacteria</taxon>
        <taxon>Halobacteriales</taxon>
        <taxon>Haloarculaceae</taxon>
        <taxon>Haloarcula</taxon>
    </lineage>
</organism>
<dbReference type="OrthoDB" id="10436at2157"/>
<evidence type="ECO:0000313" key="2">
    <source>
        <dbReference type="Proteomes" id="UP000682967"/>
    </source>
</evidence>
<dbReference type="Proteomes" id="UP000682967">
    <property type="component" value="Chromosome"/>
</dbReference>